<evidence type="ECO:0000313" key="3">
    <source>
        <dbReference type="Proteomes" id="UP000078476"/>
    </source>
</evidence>
<dbReference type="STRING" id="980561.A1359_05915"/>
<dbReference type="NCBIfam" id="TIGR02595">
    <property type="entry name" value="PEP_CTERM"/>
    <property type="match status" value="1"/>
</dbReference>
<evidence type="ECO:0000259" key="1">
    <source>
        <dbReference type="Pfam" id="PF07589"/>
    </source>
</evidence>
<dbReference type="InterPro" id="IPR013424">
    <property type="entry name" value="Ice-binding_C"/>
</dbReference>
<feature type="domain" description="Ice-binding protein C-terminal" evidence="1">
    <location>
        <begin position="240"/>
        <end position="263"/>
    </location>
</feature>
<name>A0A177NHV7_9GAMM</name>
<keyword evidence="3" id="KW-1185">Reference proteome</keyword>
<dbReference type="Pfam" id="PF07589">
    <property type="entry name" value="PEP-CTERM"/>
    <property type="match status" value="1"/>
</dbReference>
<sequence>MPAAQATSITVDGNLSDWGLHTNGNINDWTASTSLGATLKSAIDDVYISPNGYLNPGYGGQAYDAEALYSFSDGTNLYVALVTGLNPKTPTNPRQNTYGPGDLAIDFGNNGSFEFGIQTTGSDKGNIYQNVSWGLGLWDVNGRETRLSGLAADPNLPTSIIDGTGNLVGAAILEYNNNAIQNMGIYSGNHYVLEAAIPLLAFSGFSGEFVLQWTMNCANDAIKLISSLPEFGSTTHNSTSIPEPATLALIALGMLGLTASQRKRATALLT</sequence>
<gene>
    <name evidence="2" type="ORF">A1359_05915</name>
</gene>
<organism evidence="2 3">
    <name type="scientific">Methylomonas lenta</name>
    <dbReference type="NCBI Taxonomy" id="980561"/>
    <lineage>
        <taxon>Bacteria</taxon>
        <taxon>Pseudomonadati</taxon>
        <taxon>Pseudomonadota</taxon>
        <taxon>Gammaproteobacteria</taxon>
        <taxon>Methylococcales</taxon>
        <taxon>Methylococcaceae</taxon>
        <taxon>Methylomonas</taxon>
    </lineage>
</organism>
<evidence type="ECO:0000313" key="2">
    <source>
        <dbReference type="EMBL" id="OAI17628.1"/>
    </source>
</evidence>
<comment type="caution">
    <text evidence="2">The sequence shown here is derived from an EMBL/GenBank/DDBJ whole genome shotgun (WGS) entry which is preliminary data.</text>
</comment>
<proteinExistence type="predicted"/>
<protein>
    <recommendedName>
        <fullName evidence="1">Ice-binding protein C-terminal domain-containing protein</fullName>
    </recommendedName>
</protein>
<dbReference type="EMBL" id="LUUI01000087">
    <property type="protein sequence ID" value="OAI17628.1"/>
    <property type="molecule type" value="Genomic_DNA"/>
</dbReference>
<dbReference type="AlphaFoldDB" id="A0A177NHV7"/>
<dbReference type="Proteomes" id="UP000078476">
    <property type="component" value="Unassembled WGS sequence"/>
</dbReference>
<accession>A0A177NHV7</accession>
<reference evidence="2 3" key="1">
    <citation type="submission" date="2016-03" db="EMBL/GenBank/DDBJ databases">
        <authorList>
            <person name="Ploux O."/>
        </authorList>
    </citation>
    <scope>NUCLEOTIDE SEQUENCE [LARGE SCALE GENOMIC DNA]</scope>
    <source>
        <strain evidence="2 3">R-45370</strain>
    </source>
</reference>